<dbReference type="RefSeq" id="WP_049725951.1">
    <property type="nucleotide sequence ID" value="NZ_CP012154.1"/>
</dbReference>
<dbReference type="PANTHER" id="PTHR21047:SF2">
    <property type="entry name" value="THYMIDINE DIPHOSPHO-4-KETO-RHAMNOSE 3,5-EPIMERASE"/>
    <property type="match status" value="1"/>
</dbReference>
<accession>A0A0K0XXF8</accession>
<dbReference type="AlphaFoldDB" id="A0A0K0XXF8"/>
<dbReference type="Proteomes" id="UP000066624">
    <property type="component" value="Chromosome"/>
</dbReference>
<reference evidence="6 7" key="1">
    <citation type="submission" date="2015-07" db="EMBL/GenBank/DDBJ databases">
        <authorList>
            <person name="Noorani M."/>
        </authorList>
    </citation>
    <scope>NUCLEOTIDE SEQUENCE [LARGE SCALE GENOMIC DNA]</scope>
    <source>
        <strain evidence="6 7">KCTC 42284</strain>
    </source>
</reference>
<evidence type="ECO:0000313" key="7">
    <source>
        <dbReference type="Proteomes" id="UP000066624"/>
    </source>
</evidence>
<dbReference type="EC" id="5.1.3.13" evidence="3 5"/>
<keyword evidence="7" id="KW-1185">Reference proteome</keyword>
<comment type="catalytic activity">
    <reaction evidence="1 5">
        <text>dTDP-4-dehydro-6-deoxy-alpha-D-glucose = dTDP-4-dehydro-beta-L-rhamnose</text>
        <dbReference type="Rhea" id="RHEA:16969"/>
        <dbReference type="ChEBI" id="CHEBI:57649"/>
        <dbReference type="ChEBI" id="CHEBI:62830"/>
        <dbReference type="EC" id="5.1.3.13"/>
    </reaction>
</comment>
<comment type="function">
    <text evidence="2 5">Catalyzes the epimerization of the C3' and C5'positions of dTDP-6-deoxy-D-xylo-4-hexulose, forming dTDP-6-deoxy-L-lyxo-4-hexulose.</text>
</comment>
<dbReference type="InterPro" id="IPR014710">
    <property type="entry name" value="RmlC-like_jellyroll"/>
</dbReference>
<dbReference type="InterPro" id="IPR011051">
    <property type="entry name" value="RmlC_Cupin_sf"/>
</dbReference>
<dbReference type="STRING" id="1579979.WM2015_2018"/>
<dbReference type="GO" id="GO:0019305">
    <property type="term" value="P:dTDP-rhamnose biosynthetic process"/>
    <property type="evidence" value="ECO:0007669"/>
    <property type="project" value="UniProtKB-UniRule"/>
</dbReference>
<dbReference type="PATRIC" id="fig|1579979.3.peg.2063"/>
<sequence>MIVEETTLPGVLEIKPRLFGDERGVFLETWRQERYEAYGIGPRFVQANTSRSGRGVLRGLHYQWPEPQGKLVWVSSGRVLDVAVDIRPDSPHFRQWVACELDAEQLNQLWVPEGFAHGFVVLSETATFNYLCTRPYRGEQDRGIAWNDPDLAVDWRVSTPELSGKDAQAPRLVDIDPQDLPTCASC</sequence>
<name>A0A0K0XXF8_9GAMM</name>
<dbReference type="PANTHER" id="PTHR21047">
    <property type="entry name" value="DTDP-6-DEOXY-D-GLUCOSE-3,5 EPIMERASE"/>
    <property type="match status" value="1"/>
</dbReference>
<proteinExistence type="inferred from homology"/>
<dbReference type="Gene3D" id="2.60.120.10">
    <property type="entry name" value="Jelly Rolls"/>
    <property type="match status" value="1"/>
</dbReference>
<evidence type="ECO:0000313" key="6">
    <source>
        <dbReference type="EMBL" id="AKS42384.1"/>
    </source>
</evidence>
<comment type="pathway">
    <text evidence="5">Carbohydrate biosynthesis; dTDP-L-rhamnose biosynthesis.</text>
</comment>
<dbReference type="CDD" id="cd00438">
    <property type="entry name" value="cupin_RmlC"/>
    <property type="match status" value="1"/>
</dbReference>
<dbReference type="Pfam" id="PF00908">
    <property type="entry name" value="dTDP_sugar_isom"/>
    <property type="match status" value="1"/>
</dbReference>
<dbReference type="KEGG" id="wma:WM2015_2018"/>
<evidence type="ECO:0000256" key="1">
    <source>
        <dbReference type="ARBA" id="ARBA00001298"/>
    </source>
</evidence>
<comment type="subunit">
    <text evidence="5">Homodimer.</text>
</comment>
<gene>
    <name evidence="6" type="ORF">WM2015_2018</name>
</gene>
<dbReference type="EMBL" id="CP012154">
    <property type="protein sequence ID" value="AKS42384.1"/>
    <property type="molecule type" value="Genomic_DNA"/>
</dbReference>
<dbReference type="NCBIfam" id="TIGR01221">
    <property type="entry name" value="rmlC"/>
    <property type="match status" value="1"/>
</dbReference>
<dbReference type="GO" id="GO:0005829">
    <property type="term" value="C:cytosol"/>
    <property type="evidence" value="ECO:0007669"/>
    <property type="project" value="TreeGrafter"/>
</dbReference>
<dbReference type="GO" id="GO:0008830">
    <property type="term" value="F:dTDP-4-dehydrorhamnose 3,5-epimerase activity"/>
    <property type="evidence" value="ECO:0007669"/>
    <property type="project" value="UniProtKB-UniRule"/>
</dbReference>
<dbReference type="UniPathway" id="UPA00124"/>
<organism evidence="6 7">
    <name type="scientific">Wenzhouxiangella marina</name>
    <dbReference type="NCBI Taxonomy" id="1579979"/>
    <lineage>
        <taxon>Bacteria</taxon>
        <taxon>Pseudomonadati</taxon>
        <taxon>Pseudomonadota</taxon>
        <taxon>Gammaproteobacteria</taxon>
        <taxon>Chromatiales</taxon>
        <taxon>Wenzhouxiangellaceae</taxon>
        <taxon>Wenzhouxiangella</taxon>
    </lineage>
</organism>
<evidence type="ECO:0000256" key="4">
    <source>
        <dbReference type="ARBA" id="ARBA00019595"/>
    </source>
</evidence>
<evidence type="ECO:0000256" key="5">
    <source>
        <dbReference type="RuleBase" id="RU364069"/>
    </source>
</evidence>
<protein>
    <recommendedName>
        <fullName evidence="4 5">dTDP-4-dehydrorhamnose 3,5-epimerase</fullName>
        <ecNumber evidence="3 5">5.1.3.13</ecNumber>
    </recommendedName>
    <alternativeName>
        <fullName evidence="5">Thymidine diphospho-4-keto-rhamnose 3,5-epimerase</fullName>
    </alternativeName>
</protein>
<evidence type="ECO:0000256" key="3">
    <source>
        <dbReference type="ARBA" id="ARBA00012098"/>
    </source>
</evidence>
<evidence type="ECO:0000256" key="2">
    <source>
        <dbReference type="ARBA" id="ARBA00001997"/>
    </source>
</evidence>
<dbReference type="SUPFAM" id="SSF51182">
    <property type="entry name" value="RmlC-like cupins"/>
    <property type="match status" value="1"/>
</dbReference>
<comment type="similarity">
    <text evidence="5">Belongs to the dTDP-4-dehydrorhamnose 3,5-epimerase family.</text>
</comment>
<dbReference type="GO" id="GO:0000271">
    <property type="term" value="P:polysaccharide biosynthetic process"/>
    <property type="evidence" value="ECO:0007669"/>
    <property type="project" value="TreeGrafter"/>
</dbReference>
<dbReference type="InterPro" id="IPR000888">
    <property type="entry name" value="RmlC-like"/>
</dbReference>
<keyword evidence="5" id="KW-0413">Isomerase</keyword>